<dbReference type="PROSITE" id="PS51186">
    <property type="entry name" value="GNAT"/>
    <property type="match status" value="1"/>
</dbReference>
<dbReference type="InterPro" id="IPR016181">
    <property type="entry name" value="Acyl_CoA_acyltransferase"/>
</dbReference>
<dbReference type="InterPro" id="IPR000182">
    <property type="entry name" value="GNAT_dom"/>
</dbReference>
<gene>
    <name evidence="2" type="ORF">E1261_08565</name>
</gene>
<dbReference type="GO" id="GO:0016747">
    <property type="term" value="F:acyltransferase activity, transferring groups other than amino-acyl groups"/>
    <property type="evidence" value="ECO:0007669"/>
    <property type="project" value="InterPro"/>
</dbReference>
<reference evidence="2 3" key="1">
    <citation type="submission" date="2019-03" db="EMBL/GenBank/DDBJ databases">
        <title>Draft genome sequences of novel Actinobacteria.</title>
        <authorList>
            <person name="Sahin N."/>
            <person name="Ay H."/>
            <person name="Saygin H."/>
        </authorList>
    </citation>
    <scope>NUCLEOTIDE SEQUENCE [LARGE SCALE GENOMIC DNA]</scope>
    <source>
        <strain evidence="2 3">JCM 30547</strain>
    </source>
</reference>
<evidence type="ECO:0000313" key="3">
    <source>
        <dbReference type="Proteomes" id="UP000295075"/>
    </source>
</evidence>
<evidence type="ECO:0000313" key="2">
    <source>
        <dbReference type="EMBL" id="TDC32393.1"/>
    </source>
</evidence>
<keyword evidence="3" id="KW-1185">Reference proteome</keyword>
<dbReference type="OrthoDB" id="9799092at2"/>
<comment type="caution">
    <text evidence="2">The sequence shown here is derived from an EMBL/GenBank/DDBJ whole genome shotgun (WGS) entry which is preliminary data.</text>
</comment>
<dbReference type="EMBL" id="SMKA01000023">
    <property type="protein sequence ID" value="TDC32393.1"/>
    <property type="molecule type" value="Genomic_DNA"/>
</dbReference>
<accession>A0A4R4QBH6</accession>
<proteinExistence type="predicted"/>
<dbReference type="Pfam" id="PF00583">
    <property type="entry name" value="Acetyltransf_1"/>
    <property type="match status" value="1"/>
</dbReference>
<sequence length="199" mass="21609">MVDPCSTSYRLVECPPADRPRLNPLRAGAGTSYGRVMEIAPATRADVDQLIESLTGASAAQHHVRGRWQTQESGDGVYLLARRAGALVGQTMLLRQSKYAELRAAEDPAEINGLDAFVRNEGVGTALVRAAEALAGDWGRAWIGLGVGLENDGARRLYERLGYQLWSGARVVDRWTEQAADGSVVRSHADECDYLLKSL</sequence>
<dbReference type="Gene3D" id="3.40.630.30">
    <property type="match status" value="1"/>
</dbReference>
<feature type="domain" description="N-acetyltransferase" evidence="1">
    <location>
        <begin position="37"/>
        <end position="181"/>
    </location>
</feature>
<organism evidence="2 3">
    <name type="scientific">Kribbella albertanoniae</name>
    <dbReference type="NCBI Taxonomy" id="1266829"/>
    <lineage>
        <taxon>Bacteria</taxon>
        <taxon>Bacillati</taxon>
        <taxon>Actinomycetota</taxon>
        <taxon>Actinomycetes</taxon>
        <taxon>Propionibacteriales</taxon>
        <taxon>Kribbellaceae</taxon>
        <taxon>Kribbella</taxon>
    </lineage>
</organism>
<name>A0A4R4QBH6_9ACTN</name>
<dbReference type="SUPFAM" id="SSF55729">
    <property type="entry name" value="Acyl-CoA N-acyltransferases (Nat)"/>
    <property type="match status" value="1"/>
</dbReference>
<keyword evidence="2" id="KW-0808">Transferase</keyword>
<dbReference type="Proteomes" id="UP000295075">
    <property type="component" value="Unassembled WGS sequence"/>
</dbReference>
<dbReference type="AlphaFoldDB" id="A0A4R4QBH6"/>
<protein>
    <submittedName>
        <fullName evidence="2">GNAT family N-acetyltransferase</fullName>
    </submittedName>
</protein>
<evidence type="ECO:0000259" key="1">
    <source>
        <dbReference type="PROSITE" id="PS51186"/>
    </source>
</evidence>